<dbReference type="EMBL" id="CP025003">
    <property type="protein sequence ID" value="ATZ95944.1"/>
    <property type="molecule type" value="Genomic_DNA"/>
</dbReference>
<evidence type="ECO:0000256" key="1">
    <source>
        <dbReference type="SAM" id="MobiDB-lite"/>
    </source>
</evidence>
<gene>
    <name evidence="2" type="ORF">CVE23_19390</name>
</gene>
<feature type="compositionally biased region" description="Basic and acidic residues" evidence="1">
    <location>
        <begin position="46"/>
        <end position="62"/>
    </location>
</feature>
<protein>
    <submittedName>
        <fullName evidence="2">Uncharacterized protein</fullName>
    </submittedName>
</protein>
<feature type="region of interest" description="Disordered" evidence="1">
    <location>
        <begin position="45"/>
        <end position="91"/>
    </location>
</feature>
<keyword evidence="3" id="KW-1185">Reference proteome</keyword>
<proteinExistence type="predicted"/>
<reference evidence="3" key="1">
    <citation type="journal article" date="2018" name="Genome Announc.">
        <title>Complete genome sequence of a Dickeya fangzhongdai type strain causing bleeding canker of pear tree trunks.</title>
        <authorList>
            <person name="Zhao Y."/>
            <person name="Tian Y."/>
            <person name="Li X."/>
            <person name="Hu B."/>
        </authorList>
    </citation>
    <scope>NUCLEOTIDE SEQUENCE [LARGE SCALE GENOMIC DNA]</scope>
    <source>
        <strain evidence="3">DSM 101947</strain>
    </source>
</reference>
<sequence length="113" mass="13142">MASEEKRSGRNSLNKQRIINPITSTLAADDAVRLSRKTIRKMVKQYRAEPRRQRSRITLDKRRAARRNRPNYGQQNRPPFIPIQPRKSKMKMVKNPIISAKDADEHLQPARAA</sequence>
<dbReference type="RefSeq" id="WP_100850182.1">
    <property type="nucleotide sequence ID" value="NZ_BMJF01000005.1"/>
</dbReference>
<evidence type="ECO:0000313" key="2">
    <source>
        <dbReference type="EMBL" id="ATZ95944.1"/>
    </source>
</evidence>
<dbReference type="AlphaFoldDB" id="A0A2K8QR25"/>
<name>A0A2K8QR25_9GAMM</name>
<dbReference type="GeneID" id="66566481"/>
<organism evidence="2 3">
    <name type="scientific">Dickeya fangzhongdai</name>
    <dbReference type="NCBI Taxonomy" id="1778540"/>
    <lineage>
        <taxon>Bacteria</taxon>
        <taxon>Pseudomonadati</taxon>
        <taxon>Pseudomonadota</taxon>
        <taxon>Gammaproteobacteria</taxon>
        <taxon>Enterobacterales</taxon>
        <taxon>Pectobacteriaceae</taxon>
        <taxon>Dickeya</taxon>
    </lineage>
</organism>
<dbReference type="Proteomes" id="UP000231901">
    <property type="component" value="Chromosome"/>
</dbReference>
<evidence type="ECO:0000313" key="3">
    <source>
        <dbReference type="Proteomes" id="UP000231901"/>
    </source>
</evidence>
<accession>A0A2K8QR25</accession>
<dbReference type="KEGG" id="dfn:CVE23_19390"/>